<evidence type="ECO:0000256" key="2">
    <source>
        <dbReference type="ARBA" id="ARBA00022692"/>
    </source>
</evidence>
<organism evidence="8 9">
    <name type="scientific">Biomphalaria glabrata</name>
    <name type="common">Bloodfluke planorb</name>
    <name type="synonym">Freshwater snail</name>
    <dbReference type="NCBI Taxonomy" id="6526"/>
    <lineage>
        <taxon>Eukaryota</taxon>
        <taxon>Metazoa</taxon>
        <taxon>Spiralia</taxon>
        <taxon>Lophotrochozoa</taxon>
        <taxon>Mollusca</taxon>
        <taxon>Gastropoda</taxon>
        <taxon>Heterobranchia</taxon>
        <taxon>Euthyneura</taxon>
        <taxon>Panpulmonata</taxon>
        <taxon>Hygrophila</taxon>
        <taxon>Lymnaeoidea</taxon>
        <taxon>Planorbidae</taxon>
        <taxon>Biomphalaria</taxon>
    </lineage>
</organism>
<keyword evidence="5" id="KW-0325">Glycoprotein</keyword>
<keyword evidence="2 6" id="KW-0812">Transmembrane</keyword>
<evidence type="ECO:0000256" key="5">
    <source>
        <dbReference type="ARBA" id="ARBA00023180"/>
    </source>
</evidence>
<reference evidence="8" key="1">
    <citation type="submission" date="2020-05" db="UniProtKB">
        <authorList>
            <consortium name="EnsemblMetazoa"/>
        </authorList>
    </citation>
    <scope>IDENTIFICATION</scope>
    <source>
        <strain evidence="8">BB02</strain>
    </source>
</reference>
<keyword evidence="3 6" id="KW-1133">Transmembrane helix</keyword>
<feature type="transmembrane region" description="Helical" evidence="6">
    <location>
        <begin position="54"/>
        <end position="76"/>
    </location>
</feature>
<dbReference type="GO" id="GO:0016020">
    <property type="term" value="C:membrane"/>
    <property type="evidence" value="ECO:0007669"/>
    <property type="project" value="UniProtKB-SubCell"/>
</dbReference>
<sequence>MKNQLSLLEREVELSCHMSPAMLVSFLSYNLTIVLLSSVFAFKTRMVPDNFNESRFISVCVTTTLVVWVAFIPTYIHSAKQYLKTLLLTLALLMNHSLALTFLFLSKLFAILYYNKSTAAVNPAEASPAPRFKLSLQHSASYVLPYATTNGQV</sequence>
<dbReference type="KEGG" id="bgt:106068598"/>
<evidence type="ECO:0000256" key="6">
    <source>
        <dbReference type="SAM" id="Phobius"/>
    </source>
</evidence>
<gene>
    <name evidence="8" type="primary">106068598</name>
</gene>
<proteinExistence type="predicted"/>
<dbReference type="Proteomes" id="UP000076420">
    <property type="component" value="Unassembled WGS sequence"/>
</dbReference>
<dbReference type="InterPro" id="IPR017978">
    <property type="entry name" value="GPCR_3_C"/>
</dbReference>
<accession>A0A2C9KIC3</accession>
<evidence type="ECO:0000313" key="9">
    <source>
        <dbReference type="Proteomes" id="UP000076420"/>
    </source>
</evidence>
<feature type="domain" description="G-protein coupled receptors family 3 profile" evidence="7">
    <location>
        <begin position="14"/>
        <end position="113"/>
    </location>
</feature>
<feature type="transmembrane region" description="Helical" evidence="6">
    <location>
        <begin position="20"/>
        <end position="42"/>
    </location>
</feature>
<dbReference type="InterPro" id="IPR000337">
    <property type="entry name" value="GPCR_3"/>
</dbReference>
<comment type="subcellular location">
    <subcellularLocation>
        <location evidence="1">Membrane</location>
        <topology evidence="1">Multi-pass membrane protein</topology>
    </subcellularLocation>
</comment>
<protein>
    <recommendedName>
        <fullName evidence="7">G-protein coupled receptors family 3 profile domain-containing protein</fullName>
    </recommendedName>
</protein>
<evidence type="ECO:0000256" key="3">
    <source>
        <dbReference type="ARBA" id="ARBA00022989"/>
    </source>
</evidence>
<evidence type="ECO:0000256" key="1">
    <source>
        <dbReference type="ARBA" id="ARBA00004141"/>
    </source>
</evidence>
<dbReference type="PANTHER" id="PTHR24060">
    <property type="entry name" value="METABOTROPIC GLUTAMATE RECEPTOR"/>
    <property type="match status" value="1"/>
</dbReference>
<evidence type="ECO:0000259" key="7">
    <source>
        <dbReference type="PROSITE" id="PS50259"/>
    </source>
</evidence>
<feature type="transmembrane region" description="Helical" evidence="6">
    <location>
        <begin position="82"/>
        <end position="105"/>
    </location>
</feature>
<dbReference type="PROSITE" id="PS50259">
    <property type="entry name" value="G_PROTEIN_RECEP_F3_4"/>
    <property type="match status" value="1"/>
</dbReference>
<keyword evidence="4 6" id="KW-0472">Membrane</keyword>
<dbReference type="STRING" id="6526.A0A2C9KIC3"/>
<dbReference type="PRINTS" id="PR00248">
    <property type="entry name" value="GPCRMGR"/>
</dbReference>
<dbReference type="AlphaFoldDB" id="A0A2C9KIC3"/>
<evidence type="ECO:0000313" key="8">
    <source>
        <dbReference type="EnsemblMetazoa" id="BGLB020036-PA"/>
    </source>
</evidence>
<dbReference type="GO" id="GO:0004930">
    <property type="term" value="F:G protein-coupled receptor activity"/>
    <property type="evidence" value="ECO:0007669"/>
    <property type="project" value="InterPro"/>
</dbReference>
<dbReference type="Pfam" id="PF00003">
    <property type="entry name" value="7tm_3"/>
    <property type="match status" value="1"/>
</dbReference>
<dbReference type="VEuPathDB" id="VectorBase:BGLAX_049587"/>
<name>A0A2C9KIC3_BIOGL</name>
<dbReference type="InterPro" id="IPR050726">
    <property type="entry name" value="mGluR"/>
</dbReference>
<evidence type="ECO:0000256" key="4">
    <source>
        <dbReference type="ARBA" id="ARBA00023136"/>
    </source>
</evidence>
<dbReference type="EnsemblMetazoa" id="BGLB020036-RA">
    <property type="protein sequence ID" value="BGLB020036-PA"/>
    <property type="gene ID" value="BGLB020036"/>
</dbReference>
<dbReference type="VEuPathDB" id="VectorBase:BGLB020036"/>